<dbReference type="InterPro" id="IPR005162">
    <property type="entry name" value="Retrotrans_gag_dom"/>
</dbReference>
<dbReference type="Pfam" id="PF08284">
    <property type="entry name" value="RVP_2"/>
    <property type="match status" value="2"/>
</dbReference>
<accession>A0AA38WHD5</accession>
<proteinExistence type="predicted"/>
<comment type="caution">
    <text evidence="3">The sequence shown here is derived from an EMBL/GenBank/DDBJ whole genome shotgun (WGS) entry which is preliminary data.</text>
</comment>
<sequence>MADQQPSTKTDLVEMTAAITTSLDNLTTVVTQVLAQLNNGPRQRKERHIEPARVPLGGNRNRINQSSSESEEEEEEEEEPNNQRRNNHDYRMKADIPFFYGTMGVEDFLDWQSEVDRFFKIMEIPESKQIKMVAFRLKSTAAVWSDKLVLQRQRQRKGPVRSWRRMKQLMLERFLPEDYEQILYKMYLECNQGMRSITDYTAEFLRLSERNEIGESDGQKVARYISDDKESEEDEYDGAEFAEEDLSEKINIVLQRVLLSSKEDGQRNNLFRSHCSVNNKVCDLIVDNGSCENLVSQKLVDYLKLPTEPIDTPYSLGWIKRGPQVRVTQTCKVPISIGKHYKEDVVCDVLEMNSCHILLGRPWQYDNDVTYKGRDNTMLFRWGEHKIAMTPVLHFERDTKKKEKNCLVVAMNKHPRKEVELITKKVTVCNRPEPVKHGPFKVTVPCGFQKGSDKTQSFGKNSGSSSLKVEETDIGKTLVDPSANLRCVSLYESRIRLSFSLTMADQQPSTKTDLVEMTAAITTSLDNLTTVVTQVLAQLNNGPRQRRERHIEPARVPLGGNRNRINQSSSESEEEEEEEEEPNNQRRNNHDYRMKADIPFFYGTMGVEDFLDWQSEVDRFFKIMEIPESKQIKMVAFRLKSTAAVWWDKLVLQRQRQRKGPVRSWRRMKQLMLERFLPEDYEQILYKMYLECNQGMRSVTDYTAEFLRLSERNEIGESDGEKVARYISDDKESEEDEYDGAEFAEEDLSEKINIVLQRVLLSSKEDGQRNNLFRSHCSVNNKVCDLIVDNGSCENLVSQKLVDYLKLPTEPIDTPYSLGWIKRGPQVRVTQTCKVPISIGKHYKEDVVCDVLEMNSCHILLGRPWQYDNDVTYKGRDNTMLFRWGEHKIAMTPVLHFERDTKKKEKNCLVVAMNKHPHKEVELITKKVTVCNRPEPVKHGPFKVTVPCGFQKGSDKTQSFGKNSGSSSLKVEETDIGKVAIEIENQVEG</sequence>
<feature type="compositionally biased region" description="Acidic residues" evidence="1">
    <location>
        <begin position="69"/>
        <end position="80"/>
    </location>
</feature>
<evidence type="ECO:0000256" key="1">
    <source>
        <dbReference type="SAM" id="MobiDB-lite"/>
    </source>
</evidence>
<feature type="region of interest" description="Disordered" evidence="1">
    <location>
        <begin position="37"/>
        <end position="88"/>
    </location>
</feature>
<protein>
    <recommendedName>
        <fullName evidence="2">Retrotransposon gag domain-containing protein</fullName>
    </recommendedName>
</protein>
<gene>
    <name evidence="3" type="ORF">OSB04_016380</name>
</gene>
<feature type="domain" description="Retrotransposon gag" evidence="2">
    <location>
        <begin position="633"/>
        <end position="727"/>
    </location>
</feature>
<dbReference type="PANTHER" id="PTHR35046">
    <property type="entry name" value="ZINC KNUCKLE (CCHC-TYPE) FAMILY PROTEIN"/>
    <property type="match status" value="1"/>
</dbReference>
<feature type="domain" description="Retrotransposon gag" evidence="2">
    <location>
        <begin position="131"/>
        <end position="225"/>
    </location>
</feature>
<keyword evidence="4" id="KW-1185">Reference proteome</keyword>
<reference evidence="3" key="1">
    <citation type="submission" date="2023-03" db="EMBL/GenBank/DDBJ databases">
        <title>Chromosome-scale reference genome and RAD-based genetic map of yellow starthistle (Centaurea solstitialis) reveal putative structural variation and QTLs associated with invader traits.</title>
        <authorList>
            <person name="Reatini B."/>
            <person name="Cang F.A."/>
            <person name="Jiang Q."/>
            <person name="Mckibben M.T.W."/>
            <person name="Barker M.S."/>
            <person name="Rieseberg L.H."/>
            <person name="Dlugosch K.M."/>
        </authorList>
    </citation>
    <scope>NUCLEOTIDE SEQUENCE</scope>
    <source>
        <strain evidence="3">CAN-66</strain>
        <tissue evidence="3">Leaf</tissue>
    </source>
</reference>
<dbReference type="PANTHER" id="PTHR35046:SF9">
    <property type="entry name" value="RNA-DIRECTED DNA POLYMERASE"/>
    <property type="match status" value="1"/>
</dbReference>
<name>A0AA38WHD5_9ASTR</name>
<feature type="compositionally biased region" description="Acidic residues" evidence="1">
    <location>
        <begin position="571"/>
        <end position="582"/>
    </location>
</feature>
<feature type="region of interest" description="Disordered" evidence="1">
    <location>
        <begin position="541"/>
        <end position="590"/>
    </location>
</feature>
<dbReference type="EMBL" id="JARYMX010000004">
    <property type="protein sequence ID" value="KAJ9552335.1"/>
    <property type="molecule type" value="Genomic_DNA"/>
</dbReference>
<evidence type="ECO:0000313" key="4">
    <source>
        <dbReference type="Proteomes" id="UP001172457"/>
    </source>
</evidence>
<organism evidence="3 4">
    <name type="scientific">Centaurea solstitialis</name>
    <name type="common">yellow star-thistle</name>
    <dbReference type="NCBI Taxonomy" id="347529"/>
    <lineage>
        <taxon>Eukaryota</taxon>
        <taxon>Viridiplantae</taxon>
        <taxon>Streptophyta</taxon>
        <taxon>Embryophyta</taxon>
        <taxon>Tracheophyta</taxon>
        <taxon>Spermatophyta</taxon>
        <taxon>Magnoliopsida</taxon>
        <taxon>eudicotyledons</taxon>
        <taxon>Gunneridae</taxon>
        <taxon>Pentapetalae</taxon>
        <taxon>asterids</taxon>
        <taxon>campanulids</taxon>
        <taxon>Asterales</taxon>
        <taxon>Asteraceae</taxon>
        <taxon>Carduoideae</taxon>
        <taxon>Cardueae</taxon>
        <taxon>Centaureinae</taxon>
        <taxon>Centaurea</taxon>
    </lineage>
</organism>
<dbReference type="AlphaFoldDB" id="A0AA38WHD5"/>
<dbReference type="SUPFAM" id="SSF50630">
    <property type="entry name" value="Acid proteases"/>
    <property type="match status" value="2"/>
</dbReference>
<dbReference type="CDD" id="cd00303">
    <property type="entry name" value="retropepsin_like"/>
    <property type="match status" value="2"/>
</dbReference>
<dbReference type="InterPro" id="IPR021109">
    <property type="entry name" value="Peptidase_aspartic_dom_sf"/>
</dbReference>
<dbReference type="Pfam" id="PF03732">
    <property type="entry name" value="Retrotrans_gag"/>
    <property type="match status" value="2"/>
</dbReference>
<evidence type="ECO:0000313" key="3">
    <source>
        <dbReference type="EMBL" id="KAJ9552335.1"/>
    </source>
</evidence>
<dbReference type="Gene3D" id="2.40.70.10">
    <property type="entry name" value="Acid Proteases"/>
    <property type="match status" value="2"/>
</dbReference>
<evidence type="ECO:0000259" key="2">
    <source>
        <dbReference type="Pfam" id="PF03732"/>
    </source>
</evidence>
<dbReference type="Proteomes" id="UP001172457">
    <property type="component" value="Chromosome 4"/>
</dbReference>